<dbReference type="Proteomes" id="UP000829685">
    <property type="component" value="Unassembled WGS sequence"/>
</dbReference>
<proteinExistence type="predicted"/>
<feature type="region of interest" description="Disordered" evidence="1">
    <location>
        <begin position="40"/>
        <end position="59"/>
    </location>
</feature>
<accession>A0A9Q0AIN4</accession>
<sequence length="473" mass="53520">MGATFVSSQIAVKSSHPDVGPSTPLQPAVAKALKTAEAMTSRRPPARTRRTLRGVPSDDVSGDLSAIRTYLENRQGLDQQQNASLEVLDRKFSAFSEIVSSNHDDLRDDHILLHDTIDLSVSKLRRELRSCHREIDSLRRLLGSNGLPRFPLFIKLPTEIRAMIWDYASPRRVVTVEEVESGGDDGAEQWSTYLFKPRRSPPAVAHVCQESRAIVCRAARIFPIRNSLAPLLYRLGAPDLSFETAYPETQWSWFDSSRDTLHLKMKLRGFRSPINMKEILRAAESIAIDSPRYTDSQFLRHLFNPLVTPNLASVDLVDRVMTLPENSDPYIESHLFGTDRTGPIAVNNDHPQALTSFLYRLSKTRNNFAENLHKFKSPNSGPEPTDVAEREAHWGNVCLAMSGTWHEVRHRSLTERSEADREAIPVSEETFEMSSSSVNRETPRFQRVCLFRLGKWDEAFRAFPQGPADNFIT</sequence>
<reference evidence="3" key="1">
    <citation type="submission" date="2021-03" db="EMBL/GenBank/DDBJ databases">
        <title>Revisited historic fungal species revealed as producer of novel bioactive compounds through whole genome sequencing and comparative genomics.</title>
        <authorList>
            <person name="Vignolle G.A."/>
            <person name="Hochenegger N."/>
            <person name="Mach R.L."/>
            <person name="Mach-Aigner A.R."/>
            <person name="Javad Rahimi M."/>
            <person name="Salim K.A."/>
            <person name="Chan C.M."/>
            <person name="Lim L.B.L."/>
            <person name="Cai F."/>
            <person name="Druzhinina I.S."/>
            <person name="U'Ren J.M."/>
            <person name="Derntl C."/>
        </authorList>
    </citation>
    <scope>NUCLEOTIDE SEQUENCE</scope>
    <source>
        <strain evidence="3">TUCIM 5799</strain>
    </source>
</reference>
<evidence type="ECO:0000313" key="4">
    <source>
        <dbReference type="Proteomes" id="UP000829685"/>
    </source>
</evidence>
<dbReference type="InterPro" id="IPR045518">
    <property type="entry name" value="2EXR"/>
</dbReference>
<feature type="domain" description="2EXR" evidence="2">
    <location>
        <begin position="150"/>
        <end position="261"/>
    </location>
</feature>
<evidence type="ECO:0000313" key="3">
    <source>
        <dbReference type="EMBL" id="KAI1859874.1"/>
    </source>
</evidence>
<feature type="region of interest" description="Disordered" evidence="1">
    <location>
        <begin position="1"/>
        <end position="25"/>
    </location>
</feature>
<dbReference type="EMBL" id="JAFIMR010000033">
    <property type="protein sequence ID" value="KAI1859874.1"/>
    <property type="molecule type" value="Genomic_DNA"/>
</dbReference>
<dbReference type="PANTHER" id="PTHR35910">
    <property type="entry name" value="2EXR DOMAIN-CONTAINING PROTEIN"/>
    <property type="match status" value="1"/>
</dbReference>
<evidence type="ECO:0000256" key="1">
    <source>
        <dbReference type="SAM" id="MobiDB-lite"/>
    </source>
</evidence>
<protein>
    <recommendedName>
        <fullName evidence="2">2EXR domain-containing protein</fullName>
    </recommendedName>
</protein>
<dbReference type="Pfam" id="PF20150">
    <property type="entry name" value="2EXR"/>
    <property type="match status" value="1"/>
</dbReference>
<organism evidence="3 4">
    <name type="scientific">Neoarthrinium moseri</name>
    <dbReference type="NCBI Taxonomy" id="1658444"/>
    <lineage>
        <taxon>Eukaryota</taxon>
        <taxon>Fungi</taxon>
        <taxon>Dikarya</taxon>
        <taxon>Ascomycota</taxon>
        <taxon>Pezizomycotina</taxon>
        <taxon>Sordariomycetes</taxon>
        <taxon>Xylariomycetidae</taxon>
        <taxon>Amphisphaeriales</taxon>
        <taxon>Apiosporaceae</taxon>
        <taxon>Neoarthrinium</taxon>
    </lineage>
</organism>
<dbReference type="AlphaFoldDB" id="A0A9Q0AIN4"/>
<comment type="caution">
    <text evidence="3">The sequence shown here is derived from an EMBL/GenBank/DDBJ whole genome shotgun (WGS) entry which is preliminary data.</text>
</comment>
<gene>
    <name evidence="3" type="ORF">JX265_010323</name>
</gene>
<keyword evidence="4" id="KW-1185">Reference proteome</keyword>
<dbReference type="PANTHER" id="PTHR35910:SF6">
    <property type="entry name" value="2EXR DOMAIN-CONTAINING PROTEIN"/>
    <property type="match status" value="1"/>
</dbReference>
<evidence type="ECO:0000259" key="2">
    <source>
        <dbReference type="Pfam" id="PF20150"/>
    </source>
</evidence>
<feature type="compositionally biased region" description="Polar residues" evidence="1">
    <location>
        <begin position="1"/>
        <end position="12"/>
    </location>
</feature>
<name>A0A9Q0AIN4_9PEZI</name>